<sequence length="642" mass="63609">MGTAGFAGAENPHSFTHARIRTAAGRLRPAEVAHAADTWSGVAALVATAADRLAGVARRVFTDHWEGAAAAAARRWMHDYLARLDALVTAVGAQSEAVRAASEAAARFRAAIPEVGGDSAGARERQRVEEQARIDMGELYVRAYAEIARSFPELPMTETGEVAGVGASHAEGVGAFFPGGIGVVAAGELPIAGGSSAAATDGPGTGARDGGVEDRPAPGRGGGAASPGLVTDRGVLSGGVSDRAGSPGRVWGLDAQSGAVSGQVARLGVVSDEVVQSGVVSDGVARPGVVSDPVASPDRVPDRVPTGQELTASGSVQGGGAPAGEWADATRPTVAGTLAHHGEVVDGSPCPVRPGEGALVLDADRAGAAPGAVAAAGTSAAAVAGLPALPTGPTVPAVPGLPAVPNVPLVPARPAVSAMPAVAGPPAVPAMPAVPGLPAVPAMPAVPAVAGLPPVLGVPAVSAVPASSGDPANSGVPPTAPGATDAPSGAPMPVPAHPTDASDARRQNATTPPRPPAADHPLHTGVLTFPPPADQSRADRRLPDYLRTTDHGTELLGKPRKVLPPALGADDAPPPPRPHRRTPPCPAPPTRTGNVGLTLPPVRRHRSHPASGSHRNRHGKELLGDPPATVPPVIGEDNAGGR</sequence>
<evidence type="ECO:0000313" key="2">
    <source>
        <dbReference type="EMBL" id="BAD59659.1"/>
    </source>
</evidence>
<gene>
    <name evidence="2" type="ordered locus">NFA_48070</name>
</gene>
<dbReference type="InterPro" id="IPR036689">
    <property type="entry name" value="ESAT-6-like_sf"/>
</dbReference>
<dbReference type="GeneID" id="61136774"/>
<dbReference type="KEGG" id="nfa:NFA_48070"/>
<evidence type="ECO:0008006" key="4">
    <source>
        <dbReference type="Google" id="ProtNLM"/>
    </source>
</evidence>
<name>Q5YQ82_NOCFA</name>
<dbReference type="EMBL" id="AP006618">
    <property type="protein sequence ID" value="BAD59659.1"/>
    <property type="molecule type" value="Genomic_DNA"/>
</dbReference>
<evidence type="ECO:0000313" key="3">
    <source>
        <dbReference type="Proteomes" id="UP000006820"/>
    </source>
</evidence>
<dbReference type="Gene3D" id="1.20.1260.20">
    <property type="entry name" value="PPE superfamily"/>
    <property type="match status" value="1"/>
</dbReference>
<feature type="region of interest" description="Disordered" evidence="1">
    <location>
        <begin position="465"/>
        <end position="642"/>
    </location>
</feature>
<organism evidence="2 3">
    <name type="scientific">Nocardia farcinica (strain IFM 10152)</name>
    <dbReference type="NCBI Taxonomy" id="247156"/>
    <lineage>
        <taxon>Bacteria</taxon>
        <taxon>Bacillati</taxon>
        <taxon>Actinomycetota</taxon>
        <taxon>Actinomycetes</taxon>
        <taxon>Mycobacteriales</taxon>
        <taxon>Nocardiaceae</taxon>
        <taxon>Nocardia</taxon>
    </lineage>
</organism>
<dbReference type="HOGENOM" id="CLU_426310_0_0_11"/>
<feature type="region of interest" description="Disordered" evidence="1">
    <location>
        <begin position="195"/>
        <end position="230"/>
    </location>
</feature>
<dbReference type="STRING" id="247156.NFA_48070"/>
<feature type="compositionally biased region" description="Basic and acidic residues" evidence="1">
    <location>
        <begin position="536"/>
        <end position="553"/>
    </location>
</feature>
<accession>Q5YQ82</accession>
<protein>
    <recommendedName>
        <fullName evidence="4">PPE family domain-containing protein</fullName>
    </recommendedName>
</protein>
<dbReference type="Proteomes" id="UP000006820">
    <property type="component" value="Chromosome"/>
</dbReference>
<feature type="region of interest" description="Disordered" evidence="1">
    <location>
        <begin position="288"/>
        <end position="323"/>
    </location>
</feature>
<dbReference type="InterPro" id="IPR038332">
    <property type="entry name" value="PPE_sf"/>
</dbReference>
<reference evidence="2 3" key="1">
    <citation type="journal article" date="2004" name="Proc. Natl. Acad. Sci. U.S.A.">
        <title>The complete genomic sequence of Nocardia farcinica IFM 10152.</title>
        <authorList>
            <person name="Ishikawa J."/>
            <person name="Yamashita A."/>
            <person name="Mikami Y."/>
            <person name="Hoshino Y."/>
            <person name="Kurita H."/>
            <person name="Hotta K."/>
            <person name="Shiba T."/>
            <person name="Hattori M."/>
        </authorList>
    </citation>
    <scope>NUCLEOTIDE SEQUENCE [LARGE SCALE GENOMIC DNA]</scope>
    <source>
        <strain evidence="2 3">IFM 10152</strain>
    </source>
</reference>
<evidence type="ECO:0000256" key="1">
    <source>
        <dbReference type="SAM" id="MobiDB-lite"/>
    </source>
</evidence>
<feature type="compositionally biased region" description="Basic residues" evidence="1">
    <location>
        <begin position="602"/>
        <end position="618"/>
    </location>
</feature>
<dbReference type="SUPFAM" id="SSF140453">
    <property type="entry name" value="EsxAB dimer-like"/>
    <property type="match status" value="1"/>
</dbReference>
<dbReference type="AlphaFoldDB" id="Q5YQ82"/>
<dbReference type="RefSeq" id="WP_011211343.1">
    <property type="nucleotide sequence ID" value="NC_006361.1"/>
</dbReference>
<dbReference type="eggNOG" id="COG3266">
    <property type="taxonomic scope" value="Bacteria"/>
</dbReference>
<keyword evidence="3" id="KW-1185">Reference proteome</keyword>
<proteinExistence type="predicted"/>